<organism evidence="1 2">
    <name type="scientific">Persea americana</name>
    <name type="common">Avocado</name>
    <dbReference type="NCBI Taxonomy" id="3435"/>
    <lineage>
        <taxon>Eukaryota</taxon>
        <taxon>Viridiplantae</taxon>
        <taxon>Streptophyta</taxon>
        <taxon>Embryophyta</taxon>
        <taxon>Tracheophyta</taxon>
        <taxon>Spermatophyta</taxon>
        <taxon>Magnoliopsida</taxon>
        <taxon>Magnoliidae</taxon>
        <taxon>Laurales</taxon>
        <taxon>Lauraceae</taxon>
        <taxon>Persea</taxon>
    </lineage>
</organism>
<proteinExistence type="predicted"/>
<evidence type="ECO:0000313" key="1">
    <source>
        <dbReference type="EMBL" id="KAJ8645575.1"/>
    </source>
</evidence>
<accession>A0ACC2MJK0</accession>
<reference evidence="1 2" key="1">
    <citation type="journal article" date="2022" name="Hortic Res">
        <title>A haplotype resolved chromosomal level avocado genome allows analysis of novel avocado genes.</title>
        <authorList>
            <person name="Nath O."/>
            <person name="Fletcher S.J."/>
            <person name="Hayward A."/>
            <person name="Shaw L.M."/>
            <person name="Masouleh A.K."/>
            <person name="Furtado A."/>
            <person name="Henry R.J."/>
            <person name="Mitter N."/>
        </authorList>
    </citation>
    <scope>NUCLEOTIDE SEQUENCE [LARGE SCALE GENOMIC DNA]</scope>
    <source>
        <strain evidence="2">cv. Hass</strain>
    </source>
</reference>
<comment type="caution">
    <text evidence="1">The sequence shown here is derived from an EMBL/GenBank/DDBJ whole genome shotgun (WGS) entry which is preliminary data.</text>
</comment>
<evidence type="ECO:0000313" key="2">
    <source>
        <dbReference type="Proteomes" id="UP001234297"/>
    </source>
</evidence>
<name>A0ACC2MJK0_PERAE</name>
<gene>
    <name evidence="1" type="ORF">MRB53_007323</name>
</gene>
<keyword evidence="2" id="KW-1185">Reference proteome</keyword>
<protein>
    <submittedName>
        <fullName evidence="1">Uncharacterized protein</fullName>
    </submittedName>
</protein>
<dbReference type="EMBL" id="CM056810">
    <property type="protein sequence ID" value="KAJ8645575.1"/>
    <property type="molecule type" value="Genomic_DNA"/>
</dbReference>
<dbReference type="Proteomes" id="UP001234297">
    <property type="component" value="Chromosome 2"/>
</dbReference>
<sequence length="3366" mass="379825">MSGTHPRSSKQISKIPTNPRSRSTSRQSSKIDFSRLRSKQRIRVIAPFESLVASVEWKHNLELCVDVLEIARRSMNIVKGVADLLRRTSGGQPGEATSWPQATRFSAPSPRICFRESGDEAVLNMLWQRYENASDKVEKRRLLQVFLMHFLRVYKNWEPVQLPETTSSAEFASDFEDVLVGCSAGHPAEIILVLTQEVQCLTTLVTESQSTLDLSGSSMNLSIGVDGLDILNTLTVVTRSMHNCRVFGYYGGIQKLTALMKAAVVQLKSVTSAFTADEHLSNPSVEKARILQKILVYVVSVISNFIDLNTKTYEKAQTQSNSVDHSVPKDSSCLVDPSGSFKDPLSKARFHWQQKAIVSVLEAGGLNWLVELLRVIRRLNLKEQRTELSLQYITLRTLRLALHENPRAQNHFRSIGGLEVLLDGISLPSTNTLASKNMFFTDDERSEKPIFDIFQLQLLSLEVLREALFGNLNNLQFLCENGRVHKFANNVCWPAFMLQELQCQRVESSVETDIHKGILDPKISLSNSIVSQPPFLNSQSWNDYAVKLSRTFCSFVLAPEDIEFNCVQASVGRSVTPISLLYWELSIKWVLKVLFIVFPCIKACSNENDLPSHLRVLANTLQHYILYAFRKILVSSPALLEIFREEGIWDLIFSENFFYFAPALDDHSGEMSTYPACVQESFQLDSSSRSSKSQVKPTEVEILQMEVISFVEFAATLDGNAHNLPECSALLDALEHSACNPEIASVLARSLHRILQLAGEQTVSSFMTLDAMARVLKVACIQTQEFKRLGSLNHPAESEFGVNEILPQNWQLGSPTETAKNWVKCMEDSLEVFNECLAMTDDANTFVLHNSKCIDCLFDLFWEKRLRKRVLQHILGLMKLLPSSEADQIAKLQLCCKYLETFTRAKEMETSFAELSIDLLVGMRDVLLIDREYYQTLFRDGECFLHIVSLLNGTLDERTGELLVLNVLQTLTHLLAGNDASKAAFRTLVGVGYQTLQSLLLDFCQWQPSVGLLNALLDMLVDGNFDVEGCPVIKNEDVILLFLSVLQKSSDALRYYGIDVFQQLLRDSITNRASCFRAGMLGFLLDCISGKDIRKIFVLLRSEKIGSRQKYCSLLLISIQHMLKEKGPTAFFQLDGNDSGIIIKTPVQWPYNKGFSFSCWVRVEKFPEIGMMSLFSFLAENGRRCSALLGKDNLLIESFNQKRQCVSMYLNLVEKKWHFLCITHSIGRAFSGGSLVRCYVDGNLVSTEKCRYAKVIDAVTCSIGMKVSPASNEEENYPFLIKDSFPFHGQIGPIYMFGDAISSEHVKGIYSLGPSYMYSFHSNDIPLASDNPLRIGIHDAKDGLASKIIFGLNAQAGDGRTLFNVSPMLDHMSDKNLFEAVIMRGTKLCSRRLLQHIIYCVGGVSVFFPLLTQFNMSEKPEHGQLEYTLLRSITRDRIAAEVIELISSALDENLANQQQMHLLSGFPILGFLLQSVPPQQLSLEILSALKHMLNVVGNCGMSELLVKDAISRIYLNPHIWVYADYEVQRELYMFLIQYFDNDARLLTTLCQLPRIIDIICQFYWDNMTGRPAFGRKPLLHPMTRQVIGQRPSQEELHKIRLLLLSLAEMSLRQKIAASDIKALVALFERSQDMACIEDILHMIIRIVSQKPLLVSFLEQVNSLGGCHIFVNLLQREMEPIRLLGLQFLGKLLIGLPSEKKGQRFFGLSVGRPKYFSENHRKENTRFQPIFSAISHRLFMFPQTDHLCATLFDVLLGGASPKQVLQKQSQPERHRSNRNNSHFFVPQMLVLIFKFLSCCVDASTRGKILTDLLDLIDSNPSNTEALMEYGWNSWLETSVILDVFTNYKAELQAQAESSTKKEQSLVRNIFCSVLSHYIFSVKGGWQQLEDTVNFLLLHCEHRELSHLNFVRDIFEDLIERLVGMSYEENIFVLQPCRDNALYLLKLLDEMLINERGHKFLLPGGFFSKFSPDILELESNIDVGAAAVEALHVEVEGQLPRNPWGYKQLVSNEDDIKEDGWWGLYDKLWVLISEMNDKGPSRTFSKGSTTGCPTFGQRARGLVESLNIPAAEMAAVVVSGGIGNALSGKTTKYVDKAMLLRGERCPRIIFHLLILYLGESDLERASRCVQQFISLLPCLLTADDEQSRTRLHLLLWSFLTVRSHYGTLDDGAHFHIISQLIRETVNCGKSMLATSILGRDDSSNPGSSHKEAGSVENLIQKDRVLAAVVDEAKYIKASKADRMKQLQELRVRIDENSSAELNQKKAFEDEIQFNLTSILTSDDSRRAASQLAYDADQQIVAAKWIHMFRTLTDERGPWSANPFPNSIITHWKLDKTEDIWRRRPKLKRNYHFDEKLCHPRPASSSDSIHLINEGQTDLGSNIPERMKRFLLKGIRGITEEGSSEPCEADSEQGGQKTSVHDDSSDNQCSEFVIETSDQKGIIQDGKDPSSGTADTEASEVLLSASCVLITPKRKLAGRLAIMRTVLHFFGEFLVEGTAGSSVFDKFHVINSNTTKLDQRGGVHKPKLQKGPMNVDMDNEKGNAIDTSDSVCDAEPQKQPRKIKRHRRWSLSKIKAVHWTRYLLRYTAIEIFFNDSTAPIFLNFASQKDAKDVGTLIVSSRNEKLFPKGSSRNRSGLISFVDRHVGLEMAEIARESWRRRDISNFEYLMILNTLAGRSYNDLTQYPVFPWVLADYSSDKLDFNKSSTFRDLSKPVGALDSKRFEVFEDRYRNFCDPDIPSFYYGSHYSSMGIVLYYLLRLEPFTALHRNLQGGKFDHADRLFQSVESTYRNCLSNTSDVKELTPEFFYMPEFLVNSNYYHLGVKQDGEPLCDVTLPPWAKGSPEEFIYRNREALESEFVSSNLHHWIDLIFGYKQRGKPAVEAANIFYYLTYEGAVDLDTMDDELQRSAIEDQIANFGQTPIQIFRKKHPRRGPPIPIAHPLYFAPASITLTSIIPNTTHPPLSLIYVSVLDSNIVLVNQGLTMSVKMWLTTQLQSGGSFTFSGSQDPFFGIGSDVLPPCKISTPLAENIELGKQCFTSLQTPSENFLVTCGNWENSFLVISLNDGRIVQSIRQHKDVVSCVAVTSDGSVLATGSYDTTVMVWDVFRLRAAEKRVRNTQAELPRRECVIVENPIHILCGHDDIITCLFVSAELDIVISGSKDGTCIFHTLREGRYVRSIQHPSGSAISKLVASQHGRLVFYGDDDLSLHLYSINGKHIATCESNGRLICVELSCCGEFLVCAGDQGQITVRSMHSLEVVRRYDGVGKIITSLTVTPEECFLAGTKDGWLLVYSIENPQLRRNNVNRIQLSLGDEIAPRSRSMGSFRVPLFILCKDNTNPSFFPVDWAEGLRNADSHCFRDMTGIKPFVE</sequence>